<evidence type="ECO:0000313" key="2">
    <source>
        <dbReference type="Proteomes" id="UP000814128"/>
    </source>
</evidence>
<accession>A0ACB8QFR8</accession>
<protein>
    <submittedName>
        <fullName evidence="1">Endonuclease/exonuclease/phosphatase</fullName>
    </submittedName>
</protein>
<evidence type="ECO:0000313" key="1">
    <source>
        <dbReference type="EMBL" id="KAI0030438.1"/>
    </source>
</evidence>
<keyword evidence="1" id="KW-0378">Hydrolase</keyword>
<dbReference type="EMBL" id="MU273622">
    <property type="protein sequence ID" value="KAI0030438.1"/>
    <property type="molecule type" value="Genomic_DNA"/>
</dbReference>
<reference evidence="1" key="2">
    <citation type="journal article" date="2022" name="New Phytol.">
        <title>Evolutionary transition to the ectomycorrhizal habit in the genomes of a hyperdiverse lineage of mushroom-forming fungi.</title>
        <authorList>
            <person name="Looney B."/>
            <person name="Miyauchi S."/>
            <person name="Morin E."/>
            <person name="Drula E."/>
            <person name="Courty P.E."/>
            <person name="Kohler A."/>
            <person name="Kuo A."/>
            <person name="LaButti K."/>
            <person name="Pangilinan J."/>
            <person name="Lipzen A."/>
            <person name="Riley R."/>
            <person name="Andreopoulos W."/>
            <person name="He G."/>
            <person name="Johnson J."/>
            <person name="Nolan M."/>
            <person name="Tritt A."/>
            <person name="Barry K.W."/>
            <person name="Grigoriev I.V."/>
            <person name="Nagy L.G."/>
            <person name="Hibbett D."/>
            <person name="Henrissat B."/>
            <person name="Matheny P.B."/>
            <person name="Labbe J."/>
            <person name="Martin F.M."/>
        </authorList>
    </citation>
    <scope>NUCLEOTIDE SEQUENCE</scope>
    <source>
        <strain evidence="1">EC-137</strain>
    </source>
</reference>
<comment type="caution">
    <text evidence="1">The sequence shown here is derived from an EMBL/GenBank/DDBJ whole genome shotgun (WGS) entry which is preliminary data.</text>
</comment>
<sequence>MQVSEVQGPAFLSPLRGQTIYNVQGLVSAKSSNSFWLLGPISDVRFSPGLRVYTTSVSVLSSVKPGDHISLTAEVTEYRSYAQLNNLFATQLSSPKDIIVHSSDNVVSPIVIGVDRTPPTEELSIHDTGEDGWLSVPNNISSIDHINATLRPDTYGLDFWESLEGALVLIPSPIALNFPTRFHEFWVRGNWTATGVNSRGGLSLTINPDGVPDANPEAILVGQPLDRSRNPDVSIGTKLSDIVGIVDYQHGFFNILPTTAPRVLSHPDDIPLTTNITSVATDPCEVRFGDYNIENLGPRSTHVHLVAEHISSCLYSPDVIFLQEVQDNSGSRDDGTVAANITLDNLARAITRANGGHYSFTNVDPLDNQDGGIPGGNIRPALLFNPKKIGLVPGSPHGGPLDATKPFRDSDGKLRLTFNPARIDPKNDAWFETRKPLVAHWRTPSGASFFTINHHGKSKRGSSSSHGDARPPVNGGVEQRTAQVQIIADFVSSILALDPDASIILAGDFNDYKQTRSLFTPLWGIMHDVDALAGIPLEERYTYVYDQNCQQLDHVFVSKAIADRGVEIEHVHVNVWARSIRERASDHDPTAGRIKVC</sequence>
<proteinExistence type="predicted"/>
<gene>
    <name evidence="1" type="ORF">K488DRAFT_54300</name>
</gene>
<keyword evidence="1" id="KW-0255">Endonuclease</keyword>
<dbReference type="Proteomes" id="UP000814128">
    <property type="component" value="Unassembled WGS sequence"/>
</dbReference>
<organism evidence="1 2">
    <name type="scientific">Vararia minispora EC-137</name>
    <dbReference type="NCBI Taxonomy" id="1314806"/>
    <lineage>
        <taxon>Eukaryota</taxon>
        <taxon>Fungi</taxon>
        <taxon>Dikarya</taxon>
        <taxon>Basidiomycota</taxon>
        <taxon>Agaricomycotina</taxon>
        <taxon>Agaricomycetes</taxon>
        <taxon>Russulales</taxon>
        <taxon>Lachnocladiaceae</taxon>
        <taxon>Vararia</taxon>
    </lineage>
</organism>
<keyword evidence="1" id="KW-0540">Nuclease</keyword>
<reference evidence="1" key="1">
    <citation type="submission" date="2021-02" db="EMBL/GenBank/DDBJ databases">
        <authorList>
            <consortium name="DOE Joint Genome Institute"/>
            <person name="Ahrendt S."/>
            <person name="Looney B.P."/>
            <person name="Miyauchi S."/>
            <person name="Morin E."/>
            <person name="Drula E."/>
            <person name="Courty P.E."/>
            <person name="Chicoki N."/>
            <person name="Fauchery L."/>
            <person name="Kohler A."/>
            <person name="Kuo A."/>
            <person name="Labutti K."/>
            <person name="Pangilinan J."/>
            <person name="Lipzen A."/>
            <person name="Riley R."/>
            <person name="Andreopoulos W."/>
            <person name="He G."/>
            <person name="Johnson J."/>
            <person name="Barry K.W."/>
            <person name="Grigoriev I.V."/>
            <person name="Nagy L."/>
            <person name="Hibbett D."/>
            <person name="Henrissat B."/>
            <person name="Matheny P.B."/>
            <person name="Labbe J."/>
            <person name="Martin F."/>
        </authorList>
    </citation>
    <scope>NUCLEOTIDE SEQUENCE</scope>
    <source>
        <strain evidence="1">EC-137</strain>
    </source>
</reference>
<keyword evidence="2" id="KW-1185">Reference proteome</keyword>
<name>A0ACB8QFR8_9AGAM</name>